<evidence type="ECO:0000256" key="1">
    <source>
        <dbReference type="SAM" id="MobiDB-lite"/>
    </source>
</evidence>
<accession>A0A7T2TZB3</accession>
<dbReference type="EMBL" id="CP065686">
    <property type="protein sequence ID" value="QPS42848.1"/>
    <property type="molecule type" value="Genomic_DNA"/>
</dbReference>
<evidence type="ECO:0000313" key="3">
    <source>
        <dbReference type="Proteomes" id="UP000594943"/>
    </source>
</evidence>
<dbReference type="RefSeq" id="WP_144411922.1">
    <property type="nucleotide sequence ID" value="NZ_CP013380.1"/>
</dbReference>
<proteinExistence type="predicted"/>
<reference evidence="2 3" key="1">
    <citation type="submission" date="2020-12" db="EMBL/GenBank/DDBJ databases">
        <title>FDA dAtabase for Regulatory Grade micrObial Sequences (FDA-ARGOS): Supporting development and validation of Infectious Disease Dx tests.</title>
        <authorList>
            <person name="Nelson B."/>
            <person name="Plummer A."/>
            <person name="Tallon L."/>
            <person name="Sadzewicz L."/>
            <person name="Zhao X."/>
            <person name="Boylan J."/>
            <person name="Ott S."/>
            <person name="Bowen H."/>
            <person name="Vavikolanu K."/>
            <person name="Mehta A."/>
            <person name="Aluvathingal J."/>
            <person name="Nadendla S."/>
            <person name="Myers T."/>
            <person name="Yan Y."/>
            <person name="Sichtig H."/>
        </authorList>
    </citation>
    <scope>NUCLEOTIDE SEQUENCE [LARGE SCALE GENOMIC DNA]</scope>
    <source>
        <strain evidence="2 3">FDAARGOS_899</strain>
    </source>
</reference>
<organism evidence="2 3">
    <name type="scientific">Burkholderia humptydooensis</name>
    <dbReference type="NCBI Taxonomy" id="430531"/>
    <lineage>
        <taxon>Bacteria</taxon>
        <taxon>Pseudomonadati</taxon>
        <taxon>Pseudomonadota</taxon>
        <taxon>Betaproteobacteria</taxon>
        <taxon>Burkholderiales</taxon>
        <taxon>Burkholderiaceae</taxon>
        <taxon>Burkholderia</taxon>
        <taxon>pseudomallei group</taxon>
    </lineage>
</organism>
<dbReference type="AlphaFoldDB" id="A0A7T2TZB3"/>
<name>A0A7T2TZB3_9BURK</name>
<dbReference type="KEGG" id="bhg:I6G56_14820"/>
<feature type="region of interest" description="Disordered" evidence="1">
    <location>
        <begin position="123"/>
        <end position="166"/>
    </location>
</feature>
<protein>
    <submittedName>
        <fullName evidence="2">Uncharacterized protein</fullName>
    </submittedName>
</protein>
<gene>
    <name evidence="2" type="ORF">I6G56_14820</name>
</gene>
<dbReference type="Proteomes" id="UP000594943">
    <property type="component" value="Chromosome 1"/>
</dbReference>
<evidence type="ECO:0000313" key="2">
    <source>
        <dbReference type="EMBL" id="QPS42848.1"/>
    </source>
</evidence>
<sequence length="166" mass="18405">METLNEDPVAADFISALQRLIDGTPTHPKLIAKAADGKLRVNLLSVSIEAGHSRTLIGHKDCAYPDVRNAILRTLENFGPKETLKAEILRLRNQVSELQDKLEERDSYNVRLLLRLRAYEQGNDASGKRMKPASKSERQAAMSIVGGSEQRTEKKKPSPNQTAGET</sequence>